<feature type="compositionally biased region" description="Acidic residues" evidence="8">
    <location>
        <begin position="814"/>
        <end position="830"/>
    </location>
</feature>
<organism evidence="9 10">
    <name type="scientific">Corvus moneduloides</name>
    <name type="common">New Caledonian crow</name>
    <dbReference type="NCBI Taxonomy" id="1196302"/>
    <lineage>
        <taxon>Eukaryota</taxon>
        <taxon>Metazoa</taxon>
        <taxon>Chordata</taxon>
        <taxon>Craniata</taxon>
        <taxon>Vertebrata</taxon>
        <taxon>Euteleostomi</taxon>
        <taxon>Archelosauria</taxon>
        <taxon>Archosauria</taxon>
        <taxon>Dinosauria</taxon>
        <taxon>Saurischia</taxon>
        <taxon>Theropoda</taxon>
        <taxon>Coelurosauria</taxon>
        <taxon>Aves</taxon>
        <taxon>Neognathae</taxon>
        <taxon>Neoaves</taxon>
        <taxon>Telluraves</taxon>
        <taxon>Australaves</taxon>
        <taxon>Passeriformes</taxon>
        <taxon>Corvoidea</taxon>
        <taxon>Corvidae</taxon>
        <taxon>Corvus</taxon>
    </lineage>
</organism>
<dbReference type="InterPro" id="IPR031738">
    <property type="entry name" value="JMY/WHAMM"/>
</dbReference>
<evidence type="ECO:0000256" key="8">
    <source>
        <dbReference type="SAM" id="MobiDB-lite"/>
    </source>
</evidence>
<reference evidence="9" key="3">
    <citation type="submission" date="2025-09" db="UniProtKB">
        <authorList>
            <consortium name="Ensembl"/>
        </authorList>
    </citation>
    <scope>IDENTIFICATION</scope>
</reference>
<feature type="compositionally biased region" description="Low complexity" evidence="8">
    <location>
        <begin position="707"/>
        <end position="718"/>
    </location>
</feature>
<dbReference type="PROSITE" id="PS51082">
    <property type="entry name" value="WH2"/>
    <property type="match status" value="1"/>
</dbReference>
<reference evidence="9" key="2">
    <citation type="submission" date="2025-08" db="UniProtKB">
        <authorList>
            <consortium name="Ensembl"/>
        </authorList>
    </citation>
    <scope>IDENTIFICATION</scope>
</reference>
<feature type="coiled-coil region" evidence="7">
    <location>
        <begin position="375"/>
        <end position="424"/>
    </location>
</feature>
<accession>A0A8U7P487</accession>
<feature type="compositionally biased region" description="Basic and acidic residues" evidence="8">
    <location>
        <begin position="719"/>
        <end position="728"/>
    </location>
</feature>
<feature type="region of interest" description="Disordered" evidence="8">
    <location>
        <begin position="779"/>
        <end position="830"/>
    </location>
</feature>
<dbReference type="GeneID" id="116450422"/>
<reference evidence="10" key="1">
    <citation type="submission" date="2019-10" db="EMBL/GenBank/DDBJ databases">
        <title>Corvus moneduloides (New Caledonian crow) genome, bCorMon1, primary haplotype.</title>
        <authorList>
            <person name="Rutz C."/>
            <person name="Fungtammasan C."/>
            <person name="Mountcastle J."/>
            <person name="Formenti G."/>
            <person name="Chow W."/>
            <person name="Howe K."/>
            <person name="Steele M.P."/>
            <person name="Fernandes J."/>
            <person name="Gilbert M.T.P."/>
            <person name="Fedrigo O."/>
            <person name="Jarvis E.D."/>
            <person name="Gemmell N."/>
        </authorList>
    </citation>
    <scope>NUCLEOTIDE SEQUENCE [LARGE SCALE GENOMIC DNA]</scope>
</reference>
<evidence type="ECO:0000256" key="5">
    <source>
        <dbReference type="ARBA" id="ARBA00023203"/>
    </source>
</evidence>
<dbReference type="RefSeq" id="XP_031978790.1">
    <property type="nucleotide sequence ID" value="XM_032122899.1"/>
</dbReference>
<dbReference type="Gene3D" id="6.10.280.150">
    <property type="match status" value="1"/>
</dbReference>
<dbReference type="PANTHER" id="PTHR23330">
    <property type="entry name" value="P300 TRANSCRIPTIONAL COFACTOR JMY-RELATED"/>
    <property type="match status" value="1"/>
</dbReference>
<keyword evidence="3 7" id="KW-0175">Coiled coil</keyword>
<dbReference type="GO" id="GO:0003779">
    <property type="term" value="F:actin binding"/>
    <property type="evidence" value="ECO:0007669"/>
    <property type="project" value="UniProtKB-KW"/>
</dbReference>
<dbReference type="InterPro" id="IPR003124">
    <property type="entry name" value="WH2_dom"/>
</dbReference>
<dbReference type="GO" id="GO:0071933">
    <property type="term" value="F:Arp2/3 complex binding"/>
    <property type="evidence" value="ECO:0007669"/>
    <property type="project" value="TreeGrafter"/>
</dbReference>
<feature type="region of interest" description="Disordered" evidence="8">
    <location>
        <begin position="1"/>
        <end position="22"/>
    </location>
</feature>
<dbReference type="Ensembl" id="ENSCMUT00000020475.2">
    <property type="protein sequence ID" value="ENSCMUP00000019052.2"/>
    <property type="gene ID" value="ENSCMUG00000011790.2"/>
</dbReference>
<sequence length="830" mass="92851">MVTPPLPPMGAGAARDAPAAPPRPPLGFCFAPGPAVAAAAMEPQPDSLEGWVAVRDTAFAEPQPPPRLRFLVGWNGAEGAFAVTCHGRAEAAAQAPQSWAGLFSAPALRGVHRQLSAVCPRLEPAFPELPPALPGAAAGGLWAVLFPGGAAPDEAELQELCRALELYLGWALELCGGRVVLDALFAADRCCDDEYFESLHELRGKALRGHLARAKEALRRVLEQHKSADTMVALMKVYEEEDEAYQDLVTMATQFYQYLLQPFRDMRELATLYKLEILKSLQYDNLGPRRVAALQKDAEEWTKRAESAVCSIQDITVNYFKETVKALAAMHKQMEQDEERFGKTTWASALPRLENLKYMLAKETLQHLRARELCLKQKRTGIQKLMENLGEQEENLSVVEELEIQYYETQLELYNVQLEVLKHEEMLLIVQLDTIKRQIKEKQDEVVYYDTCENPEELKVIEQTMGQHYANLSAMTVLRQKTKQLETKRGTVCARRAYLRNKKDQCEASHRQRLQQAEESRKRFQQHHSIQIKRDKQKEEEKKKKAWISQERQKTLERLKAFREKCPAHVVLKTSHPQPLSPKLPRGIPQQTVVLSPPPAPSAGTAPAVLPPAPSPRARAALEQPQSILLVEDKEPKALCQNTPADIPVQIFVTDGDTEEQKHSEELMVSPCSPPLPPPPPPLPPPPPPPPLPLQLKTPSAAEDKPLPLSSDSPSESPALHKQDDSSRRSINNCIGSMDEVLASLKRSEVHLRKVEQPNPYASVKDNILSAIRQGVKLRKVTRDTERDVSKGSPNELERSIKAAMQRIKKVSADSEEEEDNDQNNGEWDS</sequence>
<evidence type="ECO:0000256" key="3">
    <source>
        <dbReference type="ARBA" id="ARBA00023054"/>
    </source>
</evidence>
<keyword evidence="4" id="KW-0472">Membrane</keyword>
<dbReference type="GO" id="GO:0033116">
    <property type="term" value="C:endoplasmic reticulum-Golgi intermediate compartment membrane"/>
    <property type="evidence" value="ECO:0007669"/>
    <property type="project" value="TreeGrafter"/>
</dbReference>
<proteinExistence type="predicted"/>
<dbReference type="GO" id="GO:0006888">
    <property type="term" value="P:endoplasmic reticulum to Golgi vesicle-mediated transport"/>
    <property type="evidence" value="ECO:0007669"/>
    <property type="project" value="TreeGrafter"/>
</dbReference>
<keyword evidence="5" id="KW-0009">Actin-binding</keyword>
<evidence type="ECO:0000256" key="2">
    <source>
        <dbReference type="ARBA" id="ARBA00022490"/>
    </source>
</evidence>
<dbReference type="Pfam" id="PF15920">
    <property type="entry name" value="WHAMM-JMY_N"/>
    <property type="match status" value="1"/>
</dbReference>
<protein>
    <submittedName>
        <fullName evidence="9">WASP homolog associated with actin, golgi membranes and microtubules</fullName>
    </submittedName>
</protein>
<dbReference type="CTD" id="123720"/>
<keyword evidence="2" id="KW-0963">Cytoplasm</keyword>
<gene>
    <name evidence="9" type="primary">WHAMM</name>
</gene>
<dbReference type="GO" id="GO:0030659">
    <property type="term" value="C:cytoplasmic vesicle membrane"/>
    <property type="evidence" value="ECO:0007669"/>
    <property type="project" value="UniProtKB-SubCell"/>
</dbReference>
<feature type="compositionally biased region" description="Low complexity" evidence="8">
    <location>
        <begin position="9"/>
        <end position="18"/>
    </location>
</feature>
<dbReference type="OMA" id="IQFYEIQ"/>
<keyword evidence="10" id="KW-1185">Reference proteome</keyword>
<evidence type="ECO:0000313" key="9">
    <source>
        <dbReference type="Ensembl" id="ENSCMUP00000019052.2"/>
    </source>
</evidence>
<evidence type="ECO:0000313" key="10">
    <source>
        <dbReference type="Proteomes" id="UP000694553"/>
    </source>
</evidence>
<dbReference type="InterPro" id="IPR031808">
    <property type="entry name" value="JMY/WHAMM_N"/>
</dbReference>
<feature type="compositionally biased region" description="Basic and acidic residues" evidence="8">
    <location>
        <begin position="532"/>
        <end position="543"/>
    </location>
</feature>
<comment type="subcellular location">
    <subcellularLocation>
        <location evidence="1">Cytoplasmic vesicle membrane</location>
    </subcellularLocation>
</comment>
<dbReference type="GO" id="GO:0034314">
    <property type="term" value="P:Arp2/3 complex-mediated actin nucleation"/>
    <property type="evidence" value="ECO:0007669"/>
    <property type="project" value="TreeGrafter"/>
</dbReference>
<feature type="region of interest" description="Disordered" evidence="8">
    <location>
        <begin position="657"/>
        <end position="732"/>
    </location>
</feature>
<feature type="region of interest" description="Disordered" evidence="8">
    <location>
        <begin position="504"/>
        <end position="548"/>
    </location>
</feature>
<feature type="compositionally biased region" description="Pro residues" evidence="8">
    <location>
        <begin position="672"/>
        <end position="693"/>
    </location>
</feature>
<evidence type="ECO:0000256" key="4">
    <source>
        <dbReference type="ARBA" id="ARBA00023136"/>
    </source>
</evidence>
<evidence type="ECO:0000256" key="6">
    <source>
        <dbReference type="ARBA" id="ARBA00023329"/>
    </source>
</evidence>
<evidence type="ECO:0000256" key="1">
    <source>
        <dbReference type="ARBA" id="ARBA00004156"/>
    </source>
</evidence>
<name>A0A8C3EET4_CORMO</name>
<evidence type="ECO:0000256" key="7">
    <source>
        <dbReference type="SAM" id="Coils"/>
    </source>
</evidence>
<feature type="compositionally biased region" description="Basic and acidic residues" evidence="8">
    <location>
        <begin position="781"/>
        <end position="801"/>
    </location>
</feature>
<dbReference type="Proteomes" id="UP000694553">
    <property type="component" value="Unassembled WGS sequence"/>
</dbReference>
<dbReference type="AlphaFoldDB" id="A0A8C3EET4"/>
<keyword evidence="6" id="KW-0968">Cytoplasmic vesicle</keyword>
<dbReference type="Pfam" id="PF15871">
    <property type="entry name" value="JMY"/>
    <property type="match status" value="1"/>
</dbReference>
<dbReference type="PANTHER" id="PTHR23330:SF6">
    <property type="entry name" value="WASP HOMOLOG-ASSOCIATED PROTEIN WITH ACTIN, MEMBRANES AND MICROTUBULES"/>
    <property type="match status" value="1"/>
</dbReference>
<accession>A0A8C3EET4</accession>
<dbReference type="OrthoDB" id="6284683at2759"/>
<feature type="compositionally biased region" description="Basic and acidic residues" evidence="8">
    <location>
        <begin position="504"/>
        <end position="522"/>
    </location>
</feature>